<feature type="active site" evidence="4">
    <location>
        <position position="251"/>
    </location>
</feature>
<dbReference type="GO" id="GO:0018479">
    <property type="term" value="F:benzaldehyde dehydrogenase (NAD+) activity"/>
    <property type="evidence" value="ECO:0007669"/>
    <property type="project" value="UniProtKB-EC"/>
</dbReference>
<dbReference type="EMBL" id="JACBZR010000001">
    <property type="protein sequence ID" value="NYI79424.1"/>
    <property type="molecule type" value="Genomic_DNA"/>
</dbReference>
<evidence type="ECO:0000256" key="3">
    <source>
        <dbReference type="ARBA" id="ARBA00023027"/>
    </source>
</evidence>
<dbReference type="PROSITE" id="PS00687">
    <property type="entry name" value="ALDEHYDE_DEHYDR_GLU"/>
    <property type="match status" value="1"/>
</dbReference>
<keyword evidence="3" id="KW-0520">NAD</keyword>
<accession>A0A7Z0DPL1</accession>
<dbReference type="InterPro" id="IPR029510">
    <property type="entry name" value="Ald_DH_CS_GLU"/>
</dbReference>
<evidence type="ECO:0000256" key="5">
    <source>
        <dbReference type="RuleBase" id="RU003345"/>
    </source>
</evidence>
<evidence type="ECO:0000313" key="8">
    <source>
        <dbReference type="Proteomes" id="UP000564496"/>
    </source>
</evidence>
<evidence type="ECO:0000256" key="1">
    <source>
        <dbReference type="ARBA" id="ARBA00009986"/>
    </source>
</evidence>
<dbReference type="InterPro" id="IPR016161">
    <property type="entry name" value="Ald_DH/histidinol_DH"/>
</dbReference>
<keyword evidence="2 5" id="KW-0560">Oxidoreductase</keyword>
<protein>
    <submittedName>
        <fullName evidence="7">Benzaldehyde dehydrogenase (NAD)</fullName>
        <ecNumber evidence="7">1.2.1.28</ecNumber>
    </submittedName>
</protein>
<dbReference type="Gene3D" id="3.40.309.10">
    <property type="entry name" value="Aldehyde Dehydrogenase, Chain A, domain 2"/>
    <property type="match status" value="1"/>
</dbReference>
<dbReference type="RefSeq" id="WP_179659729.1">
    <property type="nucleotide sequence ID" value="NZ_JACBZR010000001.1"/>
</dbReference>
<dbReference type="EC" id="1.2.1.28" evidence="7"/>
<organism evidence="7 8">
    <name type="scientific">Nocardioides panzhihuensis</name>
    <dbReference type="NCBI Taxonomy" id="860243"/>
    <lineage>
        <taxon>Bacteria</taxon>
        <taxon>Bacillati</taxon>
        <taxon>Actinomycetota</taxon>
        <taxon>Actinomycetes</taxon>
        <taxon>Propionibacteriales</taxon>
        <taxon>Nocardioidaceae</taxon>
        <taxon>Nocardioides</taxon>
    </lineage>
</organism>
<name>A0A7Z0DPL1_9ACTN</name>
<feature type="domain" description="Aldehyde dehydrogenase" evidence="6">
    <location>
        <begin position="22"/>
        <end position="473"/>
    </location>
</feature>
<evidence type="ECO:0000256" key="2">
    <source>
        <dbReference type="ARBA" id="ARBA00023002"/>
    </source>
</evidence>
<dbReference type="AlphaFoldDB" id="A0A7Z0DPL1"/>
<dbReference type="SUPFAM" id="SSF53720">
    <property type="entry name" value="ALDH-like"/>
    <property type="match status" value="1"/>
</dbReference>
<proteinExistence type="inferred from homology"/>
<dbReference type="Proteomes" id="UP000564496">
    <property type="component" value="Unassembled WGS sequence"/>
</dbReference>
<dbReference type="InterPro" id="IPR016163">
    <property type="entry name" value="Ald_DH_C"/>
</dbReference>
<dbReference type="Pfam" id="PF00171">
    <property type="entry name" value="Aldedh"/>
    <property type="match status" value="1"/>
</dbReference>
<evidence type="ECO:0000313" key="7">
    <source>
        <dbReference type="EMBL" id="NYI79424.1"/>
    </source>
</evidence>
<evidence type="ECO:0000259" key="6">
    <source>
        <dbReference type="Pfam" id="PF00171"/>
    </source>
</evidence>
<sequence length="484" mass="50421">MGFFDQDQWTGRAYVGGWVRLSGTLDVAAPATGEAIAAVASGQRADIDQAVSLAVEAQREWASRPAEARAEVMRRAAELLTEHQDVLVDWLVREAGSGQGKAAFEAGLVAAELHQAAATALMPYGQLLQSSHPRLSVARRRPVGVVGVISPFNFPAILAARSIFPAIALGNAVVLKPDPRTSVGGGLFLAALLEEAGLPAGLLSVVPGRVEAGSALVEHPEVPVISFTGSTEAGRIIGERAGSLLKRAHLELGGNNAMIVLPGVDIAAAASAGAWGSFLHQGQICMTTGRHLVHTDIYDEYVATLAAKAAGLTVGDPAGGAPLGPIIDAGQRDKVHALVTASIEAGARLETGGTYEGLFYRPTVLSAVAPEHPAFADEIFGPVAPVTRFETVDEAIDLVRRSDYGLSVGVLTTDPFAAYELADRIPSGIVHVNDQTVDDEAQAPFGGIGASGTGARFGGHEANIDAFTETQWVTVQSRIQPYPF</sequence>
<dbReference type="InterPro" id="IPR016162">
    <property type="entry name" value="Ald_DH_N"/>
</dbReference>
<dbReference type="InterPro" id="IPR015590">
    <property type="entry name" value="Aldehyde_DH_dom"/>
</dbReference>
<dbReference type="Gene3D" id="3.40.605.10">
    <property type="entry name" value="Aldehyde Dehydrogenase, Chain A, domain 1"/>
    <property type="match status" value="1"/>
</dbReference>
<keyword evidence="8" id="KW-1185">Reference proteome</keyword>
<gene>
    <name evidence="7" type="ORF">BJ988_004072</name>
</gene>
<dbReference type="PANTHER" id="PTHR42986">
    <property type="entry name" value="BENZALDEHYDE DEHYDROGENASE YFMT"/>
    <property type="match status" value="1"/>
</dbReference>
<evidence type="ECO:0000256" key="4">
    <source>
        <dbReference type="PROSITE-ProRule" id="PRU10007"/>
    </source>
</evidence>
<reference evidence="7 8" key="1">
    <citation type="submission" date="2020-07" db="EMBL/GenBank/DDBJ databases">
        <title>Sequencing the genomes of 1000 actinobacteria strains.</title>
        <authorList>
            <person name="Klenk H.-P."/>
        </authorList>
    </citation>
    <scope>NUCLEOTIDE SEQUENCE [LARGE SCALE GENOMIC DNA]</scope>
    <source>
        <strain evidence="7 8">DSM 26487</strain>
    </source>
</reference>
<dbReference type="PANTHER" id="PTHR42986:SF1">
    <property type="entry name" value="BENZALDEHYDE DEHYDROGENASE YFMT"/>
    <property type="match status" value="1"/>
</dbReference>
<comment type="similarity">
    <text evidence="1 5">Belongs to the aldehyde dehydrogenase family.</text>
</comment>
<comment type="caution">
    <text evidence="7">The sequence shown here is derived from an EMBL/GenBank/DDBJ whole genome shotgun (WGS) entry which is preliminary data.</text>
</comment>